<comment type="caution">
    <text evidence="2">The sequence shown here is derived from an EMBL/GenBank/DDBJ whole genome shotgun (WGS) entry which is preliminary data.</text>
</comment>
<evidence type="ECO:0000313" key="3">
    <source>
        <dbReference type="Proteomes" id="UP001159641"/>
    </source>
</evidence>
<proteinExistence type="predicted"/>
<sequence length="363" mass="38757">MFTCRLSPSPCESLQAPLSLHEEHASPLHVGTRSRCVDGAADHSARRPCVQDDLLAAVSTLRCTSALTARGLWSVLPGPCVSRALEQLSVLDAEDTATSKQSLLPRNLCPGGSDEKQSWGRVRGAALALEQEPGSQPCSSRPTASALASALLPGGQAIMLAGNAGREAHRHFSDHCLSSLLCCLLLLCESSAAVHTRGSTFLAWIPEVELLMVDFVLRVGLQWFSAERIQGRREEGELGLSENVVNRMKDPSQPSRVGPLTPPAAALGSSEGREKGRPGWQFWAGTEWVLLLEMSCRLSPRAVHDVSASQERVAPEPGAACSRTAALCSQSLCDHDQGRKFPTVPASPHASSEWVTLAPAPEL</sequence>
<dbReference type="AlphaFoldDB" id="A0AB34H451"/>
<evidence type="ECO:0000256" key="1">
    <source>
        <dbReference type="SAM" id="MobiDB-lite"/>
    </source>
</evidence>
<dbReference type="Proteomes" id="UP001159641">
    <property type="component" value="Unassembled WGS sequence"/>
</dbReference>
<evidence type="ECO:0000313" key="2">
    <source>
        <dbReference type="EMBL" id="KAJ8786193.1"/>
    </source>
</evidence>
<feature type="region of interest" description="Disordered" evidence="1">
    <location>
        <begin position="247"/>
        <end position="276"/>
    </location>
</feature>
<keyword evidence="3" id="KW-1185">Reference proteome</keyword>
<name>A0AB34H451_ESCRO</name>
<accession>A0AB34H451</accession>
<protein>
    <submittedName>
        <fullName evidence="2">Uncharacterized protein</fullName>
    </submittedName>
</protein>
<gene>
    <name evidence="2" type="ORF">J1605_006413</name>
</gene>
<dbReference type="EMBL" id="JAIQCJ010001995">
    <property type="protein sequence ID" value="KAJ8786193.1"/>
    <property type="molecule type" value="Genomic_DNA"/>
</dbReference>
<reference evidence="2 3" key="1">
    <citation type="submission" date="2022-11" db="EMBL/GenBank/DDBJ databases">
        <title>Whole genome sequence of Eschrichtius robustus ER-17-0199.</title>
        <authorList>
            <person name="Bruniche-Olsen A."/>
            <person name="Black A.N."/>
            <person name="Fields C.J."/>
            <person name="Walden K."/>
            <person name="Dewoody J.A."/>
        </authorList>
    </citation>
    <scope>NUCLEOTIDE SEQUENCE [LARGE SCALE GENOMIC DNA]</scope>
    <source>
        <strain evidence="2">ER-17-0199</strain>
        <tissue evidence="2">Blubber</tissue>
    </source>
</reference>
<feature type="region of interest" description="Disordered" evidence="1">
    <location>
        <begin position="343"/>
        <end position="363"/>
    </location>
</feature>
<organism evidence="2 3">
    <name type="scientific">Eschrichtius robustus</name>
    <name type="common">California gray whale</name>
    <name type="synonym">Eschrichtius gibbosus</name>
    <dbReference type="NCBI Taxonomy" id="9764"/>
    <lineage>
        <taxon>Eukaryota</taxon>
        <taxon>Metazoa</taxon>
        <taxon>Chordata</taxon>
        <taxon>Craniata</taxon>
        <taxon>Vertebrata</taxon>
        <taxon>Euteleostomi</taxon>
        <taxon>Mammalia</taxon>
        <taxon>Eutheria</taxon>
        <taxon>Laurasiatheria</taxon>
        <taxon>Artiodactyla</taxon>
        <taxon>Whippomorpha</taxon>
        <taxon>Cetacea</taxon>
        <taxon>Mysticeti</taxon>
        <taxon>Eschrichtiidae</taxon>
        <taxon>Eschrichtius</taxon>
    </lineage>
</organism>